<keyword evidence="2" id="KW-1185">Reference proteome</keyword>
<dbReference type="EMBL" id="JAVFWL010000004">
    <property type="protein sequence ID" value="KAK6747692.1"/>
    <property type="molecule type" value="Genomic_DNA"/>
</dbReference>
<sequence>MNQGNSFAILMTCISEQLLRFEHQLMYSIVESCNQSKTKYCDRILPVQLRIGRVGGIMRKTAEQCYADVVFAEKWTKIHHVVNRVSKIAAAYVPLRFKKCHADVGQLEAFDRAHCRWEDDRIPEWTL</sequence>
<accession>A0ABR1DB21</accession>
<comment type="caution">
    <text evidence="1">The sequence shown here is derived from an EMBL/GenBank/DDBJ whole genome shotgun (WGS) entry which is preliminary data.</text>
</comment>
<proteinExistence type="predicted"/>
<name>A0ABR1DB21_NECAM</name>
<evidence type="ECO:0000313" key="1">
    <source>
        <dbReference type="EMBL" id="KAK6747692.1"/>
    </source>
</evidence>
<protein>
    <submittedName>
        <fullName evidence="1">Uncharacterized protein</fullName>
    </submittedName>
</protein>
<dbReference type="Proteomes" id="UP001303046">
    <property type="component" value="Unassembled WGS sequence"/>
</dbReference>
<gene>
    <name evidence="1" type="primary">Necator_chrIV.g14012</name>
    <name evidence="1" type="ORF">RB195_000719</name>
</gene>
<evidence type="ECO:0000313" key="2">
    <source>
        <dbReference type="Proteomes" id="UP001303046"/>
    </source>
</evidence>
<organism evidence="1 2">
    <name type="scientific">Necator americanus</name>
    <name type="common">Human hookworm</name>
    <dbReference type="NCBI Taxonomy" id="51031"/>
    <lineage>
        <taxon>Eukaryota</taxon>
        <taxon>Metazoa</taxon>
        <taxon>Ecdysozoa</taxon>
        <taxon>Nematoda</taxon>
        <taxon>Chromadorea</taxon>
        <taxon>Rhabditida</taxon>
        <taxon>Rhabditina</taxon>
        <taxon>Rhabditomorpha</taxon>
        <taxon>Strongyloidea</taxon>
        <taxon>Ancylostomatidae</taxon>
        <taxon>Bunostominae</taxon>
        <taxon>Necator</taxon>
    </lineage>
</organism>
<reference evidence="1 2" key="1">
    <citation type="submission" date="2023-08" db="EMBL/GenBank/DDBJ databases">
        <title>A Necator americanus chromosomal reference genome.</title>
        <authorList>
            <person name="Ilik V."/>
            <person name="Petrzelkova K.J."/>
            <person name="Pardy F."/>
            <person name="Fuh T."/>
            <person name="Niatou-Singa F.S."/>
            <person name="Gouil Q."/>
            <person name="Baker L."/>
            <person name="Ritchie M.E."/>
            <person name="Jex A.R."/>
            <person name="Gazzola D."/>
            <person name="Li H."/>
            <person name="Toshio Fujiwara R."/>
            <person name="Zhan B."/>
            <person name="Aroian R.V."/>
            <person name="Pafco B."/>
            <person name="Schwarz E.M."/>
        </authorList>
    </citation>
    <scope>NUCLEOTIDE SEQUENCE [LARGE SCALE GENOMIC DNA]</scope>
    <source>
        <strain evidence="1 2">Aroian</strain>
        <tissue evidence="1">Whole animal</tissue>
    </source>
</reference>